<dbReference type="Proteomes" id="UP000775213">
    <property type="component" value="Unassembled WGS sequence"/>
</dbReference>
<feature type="region of interest" description="Disordered" evidence="1">
    <location>
        <begin position="1"/>
        <end position="25"/>
    </location>
</feature>
<evidence type="ECO:0000313" key="2">
    <source>
        <dbReference type="EMBL" id="KAH0466256.1"/>
    </source>
</evidence>
<sequence length="241" mass="26963">MLPSVPRGVGSRRTKGHKDMPRSGSDLELCRKLQDQNPLGGRFSDIDCKYLKNDMDYSLVFGHISYYVCSYYIKLLKWPPMFDILVESLICSYLDLFPRTQTPLPVDIVSTVGSRPSVTGVLVELDITKQYPNSIWLGPKKYGYIKVFCDHCKTLGHSEHECYHLNPCLRKISSSKPKFVDATVVHDLSAQTIGVPNEINKNIIKTNCKPPTEGNSVPTNPLIQATPNVVIDLILNSGPIL</sequence>
<organism evidence="2 3">
    <name type="scientific">Dendrobium chrysotoxum</name>
    <name type="common">Orchid</name>
    <dbReference type="NCBI Taxonomy" id="161865"/>
    <lineage>
        <taxon>Eukaryota</taxon>
        <taxon>Viridiplantae</taxon>
        <taxon>Streptophyta</taxon>
        <taxon>Embryophyta</taxon>
        <taxon>Tracheophyta</taxon>
        <taxon>Spermatophyta</taxon>
        <taxon>Magnoliopsida</taxon>
        <taxon>Liliopsida</taxon>
        <taxon>Asparagales</taxon>
        <taxon>Orchidaceae</taxon>
        <taxon>Epidendroideae</taxon>
        <taxon>Malaxideae</taxon>
        <taxon>Dendrobiinae</taxon>
        <taxon>Dendrobium</taxon>
    </lineage>
</organism>
<evidence type="ECO:0000256" key="1">
    <source>
        <dbReference type="SAM" id="MobiDB-lite"/>
    </source>
</evidence>
<accession>A0AAV7HBH2</accession>
<dbReference type="EMBL" id="JAGFBR010000006">
    <property type="protein sequence ID" value="KAH0466256.1"/>
    <property type="molecule type" value="Genomic_DNA"/>
</dbReference>
<keyword evidence="3" id="KW-1185">Reference proteome</keyword>
<name>A0AAV7HBH2_DENCH</name>
<reference evidence="2 3" key="1">
    <citation type="journal article" date="2021" name="Hortic Res">
        <title>Chromosome-scale assembly of the Dendrobium chrysotoxum genome enhances the understanding of orchid evolution.</title>
        <authorList>
            <person name="Zhang Y."/>
            <person name="Zhang G.Q."/>
            <person name="Zhang D."/>
            <person name="Liu X.D."/>
            <person name="Xu X.Y."/>
            <person name="Sun W.H."/>
            <person name="Yu X."/>
            <person name="Zhu X."/>
            <person name="Wang Z.W."/>
            <person name="Zhao X."/>
            <person name="Zhong W.Y."/>
            <person name="Chen H."/>
            <person name="Yin W.L."/>
            <person name="Huang T."/>
            <person name="Niu S.C."/>
            <person name="Liu Z.J."/>
        </authorList>
    </citation>
    <scope>NUCLEOTIDE SEQUENCE [LARGE SCALE GENOMIC DNA]</scope>
    <source>
        <strain evidence="2">Lindl</strain>
    </source>
</reference>
<evidence type="ECO:0000313" key="3">
    <source>
        <dbReference type="Proteomes" id="UP000775213"/>
    </source>
</evidence>
<gene>
    <name evidence="2" type="ORF">IEQ34_006359</name>
</gene>
<protein>
    <submittedName>
        <fullName evidence="2">Uncharacterized protein</fullName>
    </submittedName>
</protein>
<proteinExistence type="predicted"/>
<comment type="caution">
    <text evidence="2">The sequence shown here is derived from an EMBL/GenBank/DDBJ whole genome shotgun (WGS) entry which is preliminary data.</text>
</comment>
<dbReference type="AlphaFoldDB" id="A0AAV7HBH2"/>